<dbReference type="PANTHER" id="PTHR32472:SF10">
    <property type="entry name" value="DNA REPAIR PROTEIN RADA-LIKE PROTEIN"/>
    <property type="match status" value="1"/>
</dbReference>
<dbReference type="InterPro" id="IPR020588">
    <property type="entry name" value="RecA_ATP-bd"/>
</dbReference>
<evidence type="ECO:0000256" key="7">
    <source>
        <dbReference type="ARBA" id="ARBA00022840"/>
    </source>
</evidence>
<dbReference type="PROSITE" id="PS50162">
    <property type="entry name" value="RECA_2"/>
    <property type="match status" value="1"/>
</dbReference>
<dbReference type="CDD" id="cd01121">
    <property type="entry name" value="RadA_SMS_N"/>
    <property type="match status" value="1"/>
</dbReference>
<evidence type="ECO:0000313" key="16">
    <source>
        <dbReference type="Proteomes" id="UP000278437"/>
    </source>
</evidence>
<keyword evidence="2 11" id="KW-0547">Nucleotide-binding</keyword>
<evidence type="ECO:0000256" key="6">
    <source>
        <dbReference type="ARBA" id="ARBA00022833"/>
    </source>
</evidence>
<dbReference type="SUPFAM" id="SSF52540">
    <property type="entry name" value="P-loop containing nucleoside triphosphate hydrolases"/>
    <property type="match status" value="1"/>
</dbReference>
<dbReference type="InterPro" id="IPR004504">
    <property type="entry name" value="DNA_repair_RadA"/>
</dbReference>
<keyword evidence="8 11" id="KW-0346">Stress response</keyword>
<comment type="similarity">
    <text evidence="11 13">Belongs to the RecA family. RadA subfamily.</text>
</comment>
<feature type="region of interest" description="Lon-protease-like" evidence="11">
    <location>
        <begin position="354"/>
        <end position="454"/>
    </location>
</feature>
<evidence type="ECO:0000256" key="9">
    <source>
        <dbReference type="ARBA" id="ARBA00023125"/>
    </source>
</evidence>
<evidence type="ECO:0000256" key="13">
    <source>
        <dbReference type="RuleBase" id="RU003555"/>
    </source>
</evidence>
<evidence type="ECO:0000256" key="3">
    <source>
        <dbReference type="ARBA" id="ARBA00022763"/>
    </source>
</evidence>
<dbReference type="Pfam" id="PF13481">
    <property type="entry name" value="AAA_25"/>
    <property type="match status" value="1"/>
</dbReference>
<evidence type="ECO:0000256" key="12">
    <source>
        <dbReference type="NCBIfam" id="TIGR00416"/>
    </source>
</evidence>
<keyword evidence="5" id="KW-0378">Hydrolase</keyword>
<evidence type="ECO:0000259" key="14">
    <source>
        <dbReference type="PROSITE" id="PS50162"/>
    </source>
</evidence>
<dbReference type="NCBIfam" id="TIGR00416">
    <property type="entry name" value="sms"/>
    <property type="match status" value="1"/>
</dbReference>
<dbReference type="EMBL" id="CP020373">
    <property type="protein sequence ID" value="AZQ09662.1"/>
    <property type="molecule type" value="Genomic_DNA"/>
</dbReference>
<evidence type="ECO:0000256" key="10">
    <source>
        <dbReference type="ARBA" id="ARBA00023204"/>
    </source>
</evidence>
<name>A0ABM7D017_9GAMM</name>
<keyword evidence="9 11" id="KW-0238">DNA-binding</keyword>
<comment type="domain">
    <text evidence="11">The middle region has homology to RecA with ATPase motifs including the RadA KNRFG motif, while the C-terminus is homologous to Lon protease.</text>
</comment>
<dbReference type="InterPro" id="IPR027417">
    <property type="entry name" value="P-loop_NTPase"/>
</dbReference>
<dbReference type="Pfam" id="PF13541">
    <property type="entry name" value="ChlI"/>
    <property type="match status" value="1"/>
</dbReference>
<comment type="function">
    <text evidence="13">DNA-dependent ATPase involved in processing of recombination intermediates, plays a role in repairing DNA breaks. Stimulates the branch migration of RecA-mediated strand transfer reactions, allowing the 3' invading strand to extend heteroduplex DNA faster. Binds ssDNA in the presence of ADP but not other nucleotides, has ATPase activity that is stimulated by ssDNA and various branched DNA structures, but inhibited by SSB. Does not have RecA's homology-searching function.</text>
</comment>
<keyword evidence="1 11" id="KW-0479">Metal-binding</keyword>
<comment type="function">
    <text evidence="11">Plays a role in repairing double-strand DNA breaks, probably involving stabilizing or processing branched DNA or blocked replication forks.</text>
</comment>
<keyword evidence="6 13" id="KW-0862">Zinc</keyword>
<dbReference type="PRINTS" id="PR01874">
    <property type="entry name" value="DNAREPAIRADA"/>
</dbReference>
<gene>
    <name evidence="11" type="primary">radA</name>
    <name evidence="15" type="ORF">STH12_00515</name>
</gene>
<feature type="domain" description="RecA family profile 1" evidence="14">
    <location>
        <begin position="70"/>
        <end position="218"/>
    </location>
</feature>
<organism evidence="15 16">
    <name type="scientific">Shewanella khirikhana</name>
    <dbReference type="NCBI Taxonomy" id="1965282"/>
    <lineage>
        <taxon>Bacteria</taxon>
        <taxon>Pseudomonadati</taxon>
        <taxon>Pseudomonadota</taxon>
        <taxon>Gammaproteobacteria</taxon>
        <taxon>Alteromonadales</taxon>
        <taxon>Shewanellaceae</taxon>
        <taxon>Shewanella</taxon>
    </lineage>
</organism>
<keyword evidence="4 13" id="KW-0863">Zinc-finger</keyword>
<dbReference type="Proteomes" id="UP000278437">
    <property type="component" value="Chromosome"/>
</dbReference>
<dbReference type="PANTHER" id="PTHR32472">
    <property type="entry name" value="DNA REPAIR PROTEIN RADA"/>
    <property type="match status" value="1"/>
</dbReference>
<proteinExistence type="inferred from homology"/>
<accession>A0ABM7D017</accession>
<feature type="short sequence motif" description="RadA KNRFG motif" evidence="11">
    <location>
        <begin position="255"/>
        <end position="259"/>
    </location>
</feature>
<evidence type="ECO:0000256" key="4">
    <source>
        <dbReference type="ARBA" id="ARBA00022771"/>
    </source>
</evidence>
<dbReference type="InterPro" id="IPR014721">
    <property type="entry name" value="Ribsml_uS5_D2-typ_fold_subgr"/>
</dbReference>
<keyword evidence="7 11" id="KW-0067">ATP-binding</keyword>
<keyword evidence="10 11" id="KW-0234">DNA repair</keyword>
<evidence type="ECO:0000256" key="5">
    <source>
        <dbReference type="ARBA" id="ARBA00022801"/>
    </source>
</evidence>
<sequence>MAKNKTAYVCNECGQDFPRWQGQCSACMEWNTITEVRLGAATPARGGRFSGYAGAGASEVKTLDQIDLNELPRIPSSFKEFDRVLGGGIVPGSAILIGGHPGAGKSTLLLQTLCQLAEVMPALYVTGEESLQQVAMRAHRLGLPTSKLKMLSETSVETLCDIALKEQPKLMVVDSIQVMHMSDVQSSPGSVAQVRESASFLTRFAKQHGIAVIMVGHVTKDGSLAGPKVLEHCIDCSVMFEGDSDSRYRTLRSHKNRFGAINELGVFAMTERGLKEVANPSAIFLSRGEEASSGSLVMVVWEGTRPLLVELQVLVDNSALSNPRRVAVGMDANRLAMLLAVMHRHGGLQMSDQDVFVNVVGGVKVSETSADLTLLLAMVSSFRGEVLARDLVVFGEVGLSGEIRPVPNGQERLIEAAKHGFRRAIVPRANVPKKPPEGMEIIGVGKLTEALAAL</sequence>
<dbReference type="Gene3D" id="3.40.50.300">
    <property type="entry name" value="P-loop containing nucleotide triphosphate hydrolases"/>
    <property type="match status" value="1"/>
</dbReference>
<evidence type="ECO:0000256" key="2">
    <source>
        <dbReference type="ARBA" id="ARBA00022741"/>
    </source>
</evidence>
<dbReference type="RefSeq" id="WP_126166109.1">
    <property type="nucleotide sequence ID" value="NZ_CP020373.1"/>
</dbReference>
<dbReference type="InterPro" id="IPR020568">
    <property type="entry name" value="Ribosomal_Su5_D2-typ_SF"/>
</dbReference>
<evidence type="ECO:0000256" key="8">
    <source>
        <dbReference type="ARBA" id="ARBA00023016"/>
    </source>
</evidence>
<evidence type="ECO:0000256" key="1">
    <source>
        <dbReference type="ARBA" id="ARBA00022723"/>
    </source>
</evidence>
<dbReference type="Gene3D" id="3.30.230.10">
    <property type="match status" value="1"/>
</dbReference>
<evidence type="ECO:0000313" key="15">
    <source>
        <dbReference type="EMBL" id="AZQ09662.1"/>
    </source>
</evidence>
<reference evidence="16" key="1">
    <citation type="submission" date="2017-03" db="EMBL/GenBank/DDBJ databases">
        <title>Full genome sequence of a non-lethal Shewanella isolate that potentiates virulence of Vibio parahaemolyticus causing acute hepatopancreatic necrosis disease (AHPND) in shrimp.</title>
        <authorList>
            <person name="Prachumwat A."/>
            <person name="Sritunyalucksana K."/>
        </authorList>
    </citation>
    <scope>NUCLEOTIDE SEQUENCE [LARGE SCALE GENOMIC DNA]</scope>
    <source>
        <strain evidence="16">TH2012</strain>
    </source>
</reference>
<dbReference type="Pfam" id="PF18073">
    <property type="entry name" value="Zn_ribbon_LapB"/>
    <property type="match status" value="1"/>
</dbReference>
<protein>
    <recommendedName>
        <fullName evidence="11 12">DNA repair protein RadA</fullName>
    </recommendedName>
</protein>
<dbReference type="InterPro" id="IPR003593">
    <property type="entry name" value="AAA+_ATPase"/>
</dbReference>
<evidence type="ECO:0000256" key="11">
    <source>
        <dbReference type="HAMAP-Rule" id="MF_01498"/>
    </source>
</evidence>
<keyword evidence="3 11" id="KW-0227">DNA damage</keyword>
<dbReference type="InterPro" id="IPR041166">
    <property type="entry name" value="Rubredoxin_2"/>
</dbReference>
<keyword evidence="16" id="KW-1185">Reference proteome</keyword>
<dbReference type="HAMAP" id="MF_01498">
    <property type="entry name" value="RadA_bact"/>
    <property type="match status" value="1"/>
</dbReference>
<dbReference type="SMART" id="SM00382">
    <property type="entry name" value="AAA"/>
    <property type="match status" value="1"/>
</dbReference>
<feature type="binding site" evidence="11">
    <location>
        <begin position="99"/>
        <end position="106"/>
    </location>
    <ligand>
        <name>ATP</name>
        <dbReference type="ChEBI" id="CHEBI:30616"/>
    </ligand>
</feature>
<dbReference type="SUPFAM" id="SSF54211">
    <property type="entry name" value="Ribosomal protein S5 domain 2-like"/>
    <property type="match status" value="1"/>
</dbReference>